<feature type="domain" description="Peptidase M16 N-terminal" evidence="3">
    <location>
        <begin position="26"/>
        <end position="165"/>
    </location>
</feature>
<comment type="similarity">
    <text evidence="1 2">Belongs to the peptidase M16 family.</text>
</comment>
<name>A0A1U7J592_9CYAN</name>
<dbReference type="Pfam" id="PF00675">
    <property type="entry name" value="Peptidase_M16"/>
    <property type="match status" value="1"/>
</dbReference>
<dbReference type="Pfam" id="PF05193">
    <property type="entry name" value="Peptidase_M16_C"/>
    <property type="match status" value="1"/>
</dbReference>
<dbReference type="Gene3D" id="3.30.830.10">
    <property type="entry name" value="Metalloenzyme, LuxS/M16 peptidase-like"/>
    <property type="match status" value="2"/>
</dbReference>
<evidence type="ECO:0000259" key="3">
    <source>
        <dbReference type="Pfam" id="PF00675"/>
    </source>
</evidence>
<dbReference type="SUPFAM" id="SSF63411">
    <property type="entry name" value="LuxS/MPP-like metallohydrolase"/>
    <property type="match status" value="2"/>
</dbReference>
<dbReference type="PANTHER" id="PTHR11851">
    <property type="entry name" value="METALLOPROTEASE"/>
    <property type="match status" value="1"/>
</dbReference>
<dbReference type="PROSITE" id="PS00143">
    <property type="entry name" value="INSULINASE"/>
    <property type="match status" value="1"/>
</dbReference>
<dbReference type="InterPro" id="IPR007863">
    <property type="entry name" value="Peptidase_M16_C"/>
</dbReference>
<gene>
    <name evidence="5" type="ORF">NIES30_12355</name>
</gene>
<dbReference type="InterPro" id="IPR001431">
    <property type="entry name" value="Pept_M16_Zn_BS"/>
</dbReference>
<dbReference type="GO" id="GO:0046872">
    <property type="term" value="F:metal ion binding"/>
    <property type="evidence" value="ECO:0007669"/>
    <property type="project" value="InterPro"/>
</dbReference>
<evidence type="ECO:0000256" key="2">
    <source>
        <dbReference type="RuleBase" id="RU004447"/>
    </source>
</evidence>
<dbReference type="Proteomes" id="UP000185557">
    <property type="component" value="Unassembled WGS sequence"/>
</dbReference>
<dbReference type="GO" id="GO:0004222">
    <property type="term" value="F:metalloendopeptidase activity"/>
    <property type="evidence" value="ECO:0007669"/>
    <property type="project" value="InterPro"/>
</dbReference>
<protein>
    <submittedName>
        <fullName evidence="5">Peptidase M16</fullName>
    </submittedName>
</protein>
<evidence type="ECO:0000256" key="1">
    <source>
        <dbReference type="ARBA" id="ARBA00007261"/>
    </source>
</evidence>
<accession>A0A1U7J592</accession>
<dbReference type="InterPro" id="IPR011765">
    <property type="entry name" value="Pept_M16_N"/>
</dbReference>
<feature type="domain" description="Peptidase M16 C-terminal" evidence="4">
    <location>
        <begin position="174"/>
        <end position="351"/>
    </location>
</feature>
<comment type="caution">
    <text evidence="5">The sequence shown here is derived from an EMBL/GenBank/DDBJ whole genome shotgun (WGS) entry which is preliminary data.</text>
</comment>
<dbReference type="RefSeq" id="WP_073608726.1">
    <property type="nucleotide sequence ID" value="NZ_MRCG01000008.1"/>
</dbReference>
<dbReference type="OrthoDB" id="9811314at2"/>
<reference evidence="5 6" key="1">
    <citation type="submission" date="2016-11" db="EMBL/GenBank/DDBJ databases">
        <title>Draft Genome Sequences of Nine Cyanobacterial Strains from Diverse Habitats.</title>
        <authorList>
            <person name="Zhu T."/>
            <person name="Hou S."/>
            <person name="Lu X."/>
            <person name="Hess W.R."/>
        </authorList>
    </citation>
    <scope>NUCLEOTIDE SEQUENCE [LARGE SCALE GENOMIC DNA]</scope>
    <source>
        <strain evidence="5 6">NIES-30</strain>
    </source>
</reference>
<evidence type="ECO:0000259" key="4">
    <source>
        <dbReference type="Pfam" id="PF05193"/>
    </source>
</evidence>
<sequence length="417" mass="46034">MNSVDFPASVIRLENGLTLIHQEIAATPVVVADVWVKAGASTEPAEWAGMAHFLEHMIFKGTDQLPPGVFDYAIETQGGMTNAATSHDYAHFYITIAADMLTHTLPYLADLLLHAAIPADEFGRERQVVLEEIRQAQDDPDWLGYQAMSELVYQDHPYGRPVLGTAEILQQRSPEEMRCFHQAHYQPNNMTVVIAGGIPLEPTVAMVKHAFRGFAAPPPCPAAAIAPIPCLPGVRRETLHLPRLEQSRLCIAWLAPGIAQLETAYGLDLLAAILAEGRSSRLVRELREDRQLVQDISAGFSLQRDCSLFTIQAWLDGKDVDRVEAIVCDRISELAAKPITDAELARAKRLLCNDYAFSTEAPGQLAGLYGYYGTIAHADRCLSYVPTLKRYTSDQLQSLAAQYLTPLRYVSTILRPA</sequence>
<evidence type="ECO:0000313" key="6">
    <source>
        <dbReference type="Proteomes" id="UP000185557"/>
    </source>
</evidence>
<organism evidence="5 6">
    <name type="scientific">Phormidium tenue NIES-30</name>
    <dbReference type="NCBI Taxonomy" id="549789"/>
    <lineage>
        <taxon>Bacteria</taxon>
        <taxon>Bacillati</taxon>
        <taxon>Cyanobacteriota</taxon>
        <taxon>Cyanophyceae</taxon>
        <taxon>Oscillatoriophycideae</taxon>
        <taxon>Oscillatoriales</taxon>
        <taxon>Oscillatoriaceae</taxon>
        <taxon>Phormidium</taxon>
    </lineage>
</organism>
<dbReference type="STRING" id="549789.NIES30_12355"/>
<dbReference type="AlphaFoldDB" id="A0A1U7J592"/>
<dbReference type="GO" id="GO:0006508">
    <property type="term" value="P:proteolysis"/>
    <property type="evidence" value="ECO:0007669"/>
    <property type="project" value="InterPro"/>
</dbReference>
<dbReference type="EMBL" id="MRCG01000008">
    <property type="protein sequence ID" value="OKH47767.1"/>
    <property type="molecule type" value="Genomic_DNA"/>
</dbReference>
<proteinExistence type="inferred from homology"/>
<evidence type="ECO:0000313" key="5">
    <source>
        <dbReference type="EMBL" id="OKH47767.1"/>
    </source>
</evidence>
<keyword evidence="6" id="KW-1185">Reference proteome</keyword>
<dbReference type="InterPro" id="IPR011249">
    <property type="entry name" value="Metalloenz_LuxS/M16"/>
</dbReference>
<dbReference type="InterPro" id="IPR050361">
    <property type="entry name" value="MPP/UQCRC_Complex"/>
</dbReference>
<dbReference type="PANTHER" id="PTHR11851:SF49">
    <property type="entry name" value="MITOCHONDRIAL-PROCESSING PEPTIDASE SUBUNIT ALPHA"/>
    <property type="match status" value="1"/>
</dbReference>